<protein>
    <recommendedName>
        <fullName evidence="1">Bifunctional inhibitor/plant lipid transfer protein/seed storage helical domain-containing protein</fullName>
    </recommendedName>
</protein>
<dbReference type="InterPro" id="IPR036312">
    <property type="entry name" value="Bifun_inhib/LTP/seed_sf"/>
</dbReference>
<dbReference type="Pfam" id="PF14368">
    <property type="entry name" value="LTP_2"/>
    <property type="match status" value="1"/>
</dbReference>
<dbReference type="EMBL" id="CM003377">
    <property type="protein sequence ID" value="KOM46559.1"/>
    <property type="molecule type" value="Genomic_DNA"/>
</dbReference>
<gene>
    <name evidence="2" type="ORF">LR48_Vigan07g026300</name>
</gene>
<dbReference type="STRING" id="3914.A0A0L9UVK1"/>
<proteinExistence type="predicted"/>
<sequence length="130" mass="14434">MKSSIPSTVMMVSWKMEKRVFADARMMLMMCGIGVMVMAMGKLPLISAQWECGNVWGVYMQCDRYVRREGPTVQPSPGCCNALESSNVTCLCPYFAQHEDTYSIDKVIYVLNYCGTPLASGTKCGNYTAP</sequence>
<dbReference type="Gramene" id="KOM46559">
    <property type="protein sequence ID" value="KOM46559"/>
    <property type="gene ID" value="LR48_Vigan07g026300"/>
</dbReference>
<feature type="domain" description="Bifunctional inhibitor/plant lipid transfer protein/seed storage helical" evidence="1">
    <location>
        <begin position="46"/>
        <end position="124"/>
    </location>
</feature>
<accession>A0A0L9UVK1</accession>
<dbReference type="Gene3D" id="1.10.110.10">
    <property type="entry name" value="Plant lipid-transfer and hydrophobic proteins"/>
    <property type="match status" value="1"/>
</dbReference>
<dbReference type="OMA" id="GIVCMEK"/>
<dbReference type="SUPFAM" id="SSF47699">
    <property type="entry name" value="Bifunctional inhibitor/lipid-transfer protein/seed storage 2S albumin"/>
    <property type="match status" value="1"/>
</dbReference>
<dbReference type="PANTHER" id="PTHR33286:SF1">
    <property type="entry name" value="OS01G0800600 PROTEIN"/>
    <property type="match status" value="1"/>
</dbReference>
<dbReference type="PANTHER" id="PTHR33286">
    <property type="entry name" value="BIFUNCTIONAL INHIBITOR/LIPID-TRANSFER PROTEIN/SEED STORAGE 2S ALBUMIN SUPERFAMILY PROTEIN"/>
    <property type="match status" value="1"/>
</dbReference>
<dbReference type="Proteomes" id="UP000053144">
    <property type="component" value="Chromosome 7"/>
</dbReference>
<evidence type="ECO:0000313" key="3">
    <source>
        <dbReference type="Proteomes" id="UP000053144"/>
    </source>
</evidence>
<evidence type="ECO:0000259" key="1">
    <source>
        <dbReference type="Pfam" id="PF14368"/>
    </source>
</evidence>
<organism evidence="2 3">
    <name type="scientific">Phaseolus angularis</name>
    <name type="common">Azuki bean</name>
    <name type="synonym">Vigna angularis</name>
    <dbReference type="NCBI Taxonomy" id="3914"/>
    <lineage>
        <taxon>Eukaryota</taxon>
        <taxon>Viridiplantae</taxon>
        <taxon>Streptophyta</taxon>
        <taxon>Embryophyta</taxon>
        <taxon>Tracheophyta</taxon>
        <taxon>Spermatophyta</taxon>
        <taxon>Magnoliopsida</taxon>
        <taxon>eudicotyledons</taxon>
        <taxon>Gunneridae</taxon>
        <taxon>Pentapetalae</taxon>
        <taxon>rosids</taxon>
        <taxon>fabids</taxon>
        <taxon>Fabales</taxon>
        <taxon>Fabaceae</taxon>
        <taxon>Papilionoideae</taxon>
        <taxon>50 kb inversion clade</taxon>
        <taxon>NPAAA clade</taxon>
        <taxon>indigoferoid/millettioid clade</taxon>
        <taxon>Phaseoleae</taxon>
        <taxon>Vigna</taxon>
    </lineage>
</organism>
<evidence type="ECO:0000313" key="2">
    <source>
        <dbReference type="EMBL" id="KOM46559.1"/>
    </source>
</evidence>
<dbReference type="AlphaFoldDB" id="A0A0L9UVK1"/>
<reference evidence="3" key="1">
    <citation type="journal article" date="2015" name="Proc. Natl. Acad. Sci. U.S.A.">
        <title>Genome sequencing of adzuki bean (Vigna angularis) provides insight into high starch and low fat accumulation and domestication.</title>
        <authorList>
            <person name="Yang K."/>
            <person name="Tian Z."/>
            <person name="Chen C."/>
            <person name="Luo L."/>
            <person name="Zhao B."/>
            <person name="Wang Z."/>
            <person name="Yu L."/>
            <person name="Li Y."/>
            <person name="Sun Y."/>
            <person name="Li W."/>
            <person name="Chen Y."/>
            <person name="Li Y."/>
            <person name="Zhang Y."/>
            <person name="Ai D."/>
            <person name="Zhao J."/>
            <person name="Shang C."/>
            <person name="Ma Y."/>
            <person name="Wu B."/>
            <person name="Wang M."/>
            <person name="Gao L."/>
            <person name="Sun D."/>
            <person name="Zhang P."/>
            <person name="Guo F."/>
            <person name="Wang W."/>
            <person name="Li Y."/>
            <person name="Wang J."/>
            <person name="Varshney R.K."/>
            <person name="Wang J."/>
            <person name="Ling H.Q."/>
            <person name="Wan P."/>
        </authorList>
    </citation>
    <scope>NUCLEOTIDE SEQUENCE</scope>
    <source>
        <strain evidence="3">cv. Jingnong 6</strain>
    </source>
</reference>
<dbReference type="InterPro" id="IPR016140">
    <property type="entry name" value="Bifunc_inhib/LTP/seed_store"/>
</dbReference>
<name>A0A0L9UVK1_PHAAN</name>